<dbReference type="Proteomes" id="UP001321477">
    <property type="component" value="Chromosome"/>
</dbReference>
<evidence type="ECO:0000313" key="2">
    <source>
        <dbReference type="EMBL" id="BDZ55996.1"/>
    </source>
</evidence>
<evidence type="ECO:0000256" key="1">
    <source>
        <dbReference type="SAM" id="Phobius"/>
    </source>
</evidence>
<keyword evidence="1" id="KW-0812">Transmembrane</keyword>
<organism evidence="2 3">
    <name type="scientific">Agromyces marinus</name>
    <dbReference type="NCBI Taxonomy" id="1389020"/>
    <lineage>
        <taxon>Bacteria</taxon>
        <taxon>Bacillati</taxon>
        <taxon>Actinomycetota</taxon>
        <taxon>Actinomycetes</taxon>
        <taxon>Micrococcales</taxon>
        <taxon>Microbacteriaceae</taxon>
        <taxon>Agromyces</taxon>
    </lineage>
</organism>
<keyword evidence="1" id="KW-0472">Membrane</keyword>
<evidence type="ECO:0008006" key="4">
    <source>
        <dbReference type="Google" id="ProtNLM"/>
    </source>
</evidence>
<protein>
    <recommendedName>
        <fullName evidence="4">MFS transporter</fullName>
    </recommendedName>
</protein>
<evidence type="ECO:0000313" key="3">
    <source>
        <dbReference type="Proteomes" id="UP001321477"/>
    </source>
</evidence>
<keyword evidence="1" id="KW-1133">Transmembrane helix</keyword>
<sequence length="196" mass="20013">MYLALIPVPVICLLLGWILHNDTAYDNTAVWLHVATGVRGAADRFGRLVPVLVAGILVIGIGSAVTVFVQGDWRLLPSLLGVSTALLLGGLGIGSITSAAMPYPVVKPGDSPFQQPQSTGALTALVQSVTMFGSLLIAAPAIGFATLGIIDDPAWHTASLAAGVGLGLIAVAVGVWSGGRVFDRRGPEIVAAAVRA</sequence>
<dbReference type="RefSeq" id="WP_286329171.1">
    <property type="nucleotide sequence ID" value="NZ_AP027734.1"/>
</dbReference>
<proteinExistence type="predicted"/>
<accession>A0ABM8H598</accession>
<feature type="transmembrane region" description="Helical" evidence="1">
    <location>
        <begin position="157"/>
        <end position="177"/>
    </location>
</feature>
<name>A0ABM8H598_9MICO</name>
<gene>
    <name evidence="2" type="ORF">GCM10025870_30690</name>
</gene>
<keyword evidence="3" id="KW-1185">Reference proteome</keyword>
<feature type="transmembrane region" description="Helical" evidence="1">
    <location>
        <begin position="121"/>
        <end position="150"/>
    </location>
</feature>
<feature type="transmembrane region" description="Helical" evidence="1">
    <location>
        <begin position="76"/>
        <end position="101"/>
    </location>
</feature>
<reference evidence="3" key="1">
    <citation type="journal article" date="2019" name="Int. J. Syst. Evol. Microbiol.">
        <title>The Global Catalogue of Microorganisms (GCM) 10K type strain sequencing project: providing services to taxonomists for standard genome sequencing and annotation.</title>
        <authorList>
            <consortium name="The Broad Institute Genomics Platform"/>
            <consortium name="The Broad Institute Genome Sequencing Center for Infectious Disease"/>
            <person name="Wu L."/>
            <person name="Ma J."/>
        </authorList>
    </citation>
    <scope>NUCLEOTIDE SEQUENCE [LARGE SCALE GENOMIC DNA]</scope>
    <source>
        <strain evidence="3">NBRC 109019</strain>
    </source>
</reference>
<feature type="transmembrane region" description="Helical" evidence="1">
    <location>
        <begin position="48"/>
        <end position="69"/>
    </location>
</feature>
<dbReference type="EMBL" id="AP027734">
    <property type="protein sequence ID" value="BDZ55996.1"/>
    <property type="molecule type" value="Genomic_DNA"/>
</dbReference>